<evidence type="ECO:0000259" key="1">
    <source>
        <dbReference type="Pfam" id="PF10057"/>
    </source>
</evidence>
<dbReference type="Proteomes" id="UP001148125">
    <property type="component" value="Unassembled WGS sequence"/>
</dbReference>
<feature type="domain" description="Na+-translocating membrane potential-generating system MpsC" evidence="1">
    <location>
        <begin position="5"/>
        <end position="113"/>
    </location>
</feature>
<sequence length="122" mass="13667">MSKKKGLLESEISKTLTQWEKEYLGRGSVQVKTDILRNLLIIQLQGILTPAEQALTQSETGMLAVKRNRSELIETGSADLKKIIHEITGVEARCFHTDISTRSGERIIVFTLAEDLEAKLDQ</sequence>
<organism evidence="2 3">
    <name type="scientific">Alkalihalobacterium chitinilyticum</name>
    <dbReference type="NCBI Taxonomy" id="2980103"/>
    <lineage>
        <taxon>Bacteria</taxon>
        <taxon>Bacillati</taxon>
        <taxon>Bacillota</taxon>
        <taxon>Bacilli</taxon>
        <taxon>Bacillales</taxon>
        <taxon>Bacillaceae</taxon>
        <taxon>Alkalihalobacterium</taxon>
    </lineage>
</organism>
<keyword evidence="3" id="KW-1185">Reference proteome</keyword>
<proteinExistence type="predicted"/>
<dbReference type="InterPro" id="IPR018745">
    <property type="entry name" value="MpsC"/>
</dbReference>
<reference evidence="2" key="1">
    <citation type="submission" date="2024-05" db="EMBL/GenBank/DDBJ databases">
        <title>Alkalihalobacillus sp. strain MEB203 novel alkaliphilic bacterium from Lonar Lake, India.</title>
        <authorList>
            <person name="Joshi A."/>
            <person name="Thite S."/>
            <person name="Mengade P."/>
        </authorList>
    </citation>
    <scope>NUCLEOTIDE SEQUENCE</scope>
    <source>
        <strain evidence="2">MEB 203</strain>
    </source>
</reference>
<evidence type="ECO:0000313" key="2">
    <source>
        <dbReference type="EMBL" id="MDE5412619.1"/>
    </source>
</evidence>
<evidence type="ECO:0000313" key="3">
    <source>
        <dbReference type="Proteomes" id="UP001148125"/>
    </source>
</evidence>
<dbReference type="Pfam" id="PF10057">
    <property type="entry name" value="MpsC"/>
    <property type="match status" value="1"/>
</dbReference>
<comment type="caution">
    <text evidence="2">The sequence shown here is derived from an EMBL/GenBank/DDBJ whole genome shotgun (WGS) entry which is preliminary data.</text>
</comment>
<accession>A0ABT5VEH7</accession>
<protein>
    <submittedName>
        <fullName evidence="2">DUF2294 domain-containing protein</fullName>
    </submittedName>
</protein>
<dbReference type="EMBL" id="JAOTPO010000002">
    <property type="protein sequence ID" value="MDE5412619.1"/>
    <property type="molecule type" value="Genomic_DNA"/>
</dbReference>
<name>A0ABT5VEH7_9BACI</name>
<gene>
    <name evidence="2" type="ORF">N7Z68_04415</name>
</gene>
<dbReference type="RefSeq" id="WP_275117247.1">
    <property type="nucleotide sequence ID" value="NZ_JAOTPO010000002.1"/>
</dbReference>